<sequence length="114" mass="12706">VSKEISVKLFSGMSGVLSFRCQNECVHLTLCFVTNKSQLKKMCQMDSFRLVRYEMSAGMAGFGPENVLLQQRHGAAPGMFLVGELTADCMLELQVLMAATRWQQQLLSGRIDGR</sequence>
<reference evidence="1 2" key="1">
    <citation type="submission" date="2021-06" db="EMBL/GenBank/DDBJ databases">
        <authorList>
            <person name="Palmer J.M."/>
        </authorList>
    </citation>
    <scope>NUCLEOTIDE SEQUENCE [LARGE SCALE GENOMIC DNA]</scope>
    <source>
        <strain evidence="1 2">GA_2019</strain>
        <tissue evidence="1">Muscle</tissue>
    </source>
</reference>
<dbReference type="EMBL" id="JAHRIO010042465">
    <property type="protein sequence ID" value="MEQ2172650.1"/>
    <property type="molecule type" value="Genomic_DNA"/>
</dbReference>
<organism evidence="1 2">
    <name type="scientific">Goodea atripinnis</name>
    <dbReference type="NCBI Taxonomy" id="208336"/>
    <lineage>
        <taxon>Eukaryota</taxon>
        <taxon>Metazoa</taxon>
        <taxon>Chordata</taxon>
        <taxon>Craniata</taxon>
        <taxon>Vertebrata</taxon>
        <taxon>Euteleostomi</taxon>
        <taxon>Actinopterygii</taxon>
        <taxon>Neopterygii</taxon>
        <taxon>Teleostei</taxon>
        <taxon>Neoteleostei</taxon>
        <taxon>Acanthomorphata</taxon>
        <taxon>Ovalentaria</taxon>
        <taxon>Atherinomorphae</taxon>
        <taxon>Cyprinodontiformes</taxon>
        <taxon>Goodeidae</taxon>
        <taxon>Goodea</taxon>
    </lineage>
</organism>
<accession>A0ABV0NMY5</accession>
<keyword evidence="2" id="KW-1185">Reference proteome</keyword>
<name>A0ABV0NMY5_9TELE</name>
<proteinExistence type="predicted"/>
<gene>
    <name evidence="1" type="ORF">GOODEAATRI_023293</name>
</gene>
<evidence type="ECO:0000313" key="2">
    <source>
        <dbReference type="Proteomes" id="UP001476798"/>
    </source>
</evidence>
<dbReference type="Proteomes" id="UP001476798">
    <property type="component" value="Unassembled WGS sequence"/>
</dbReference>
<feature type="non-terminal residue" evidence="1">
    <location>
        <position position="1"/>
    </location>
</feature>
<evidence type="ECO:0000313" key="1">
    <source>
        <dbReference type="EMBL" id="MEQ2172650.1"/>
    </source>
</evidence>
<comment type="caution">
    <text evidence="1">The sequence shown here is derived from an EMBL/GenBank/DDBJ whole genome shotgun (WGS) entry which is preliminary data.</text>
</comment>
<protein>
    <submittedName>
        <fullName evidence="1">Uncharacterized protein</fullName>
    </submittedName>
</protein>